<proteinExistence type="predicted"/>
<name>T1JGE2_STRMM</name>
<reference evidence="3" key="2">
    <citation type="submission" date="2015-02" db="UniProtKB">
        <authorList>
            <consortium name="EnsemblMetazoa"/>
        </authorList>
    </citation>
    <scope>IDENTIFICATION</scope>
</reference>
<dbReference type="OMA" id="IDIEHYA"/>
<feature type="chain" id="PRO_5004590559" description="COG complex component COG2 C-terminal domain-containing protein" evidence="1">
    <location>
        <begin position="22"/>
        <end position="234"/>
    </location>
</feature>
<dbReference type="eggNOG" id="KOG2307">
    <property type="taxonomic scope" value="Eukaryota"/>
</dbReference>
<dbReference type="AlphaFoldDB" id="T1JGE2"/>
<dbReference type="STRING" id="126957.T1JGE2"/>
<reference evidence="4" key="1">
    <citation type="submission" date="2011-05" db="EMBL/GenBank/DDBJ databases">
        <authorList>
            <person name="Richards S.R."/>
            <person name="Qu J."/>
            <person name="Jiang H."/>
            <person name="Jhangiani S.N."/>
            <person name="Agravi P."/>
            <person name="Goodspeed R."/>
            <person name="Gross S."/>
            <person name="Mandapat C."/>
            <person name="Jackson L."/>
            <person name="Mathew T."/>
            <person name="Pu L."/>
            <person name="Thornton R."/>
            <person name="Saada N."/>
            <person name="Wilczek-Boney K.B."/>
            <person name="Lee S."/>
            <person name="Kovar C."/>
            <person name="Wu Y."/>
            <person name="Scherer S.E."/>
            <person name="Worley K.C."/>
            <person name="Muzny D.M."/>
            <person name="Gibbs R."/>
        </authorList>
    </citation>
    <scope>NUCLEOTIDE SEQUENCE</scope>
    <source>
        <strain evidence="4">Brora</strain>
    </source>
</reference>
<dbReference type="PhylomeDB" id="T1JGE2"/>
<evidence type="ECO:0000259" key="2">
    <source>
        <dbReference type="Pfam" id="PF12022"/>
    </source>
</evidence>
<sequence>MKSVTVSAVVLLIADIRVLVPKLSVFCDDAVLPQLTNLGFNDVDILKESMGEFEEVLSQQVPCLTGYVTKDISLQCGNHLKLVSDIPRLYRRTNKDAPSKPSSYVCSILSPLESFFKEQEDVIEVEMKEKWGSLVLAEVTQQYYNATSNVLTSVKKMEESLSRLKKAREKGSSSAIGSAIGMSDDDKIRLQLAFDVQEYGAIINTLNFDKSIVAHYQDLIEMVESARTTPPKPN</sequence>
<dbReference type="EnsemblMetazoa" id="SMAR012914-RA">
    <property type="protein sequence ID" value="SMAR012914-PA"/>
    <property type="gene ID" value="SMAR012914"/>
</dbReference>
<protein>
    <recommendedName>
        <fullName evidence="2">COG complex component COG2 C-terminal domain-containing protein</fullName>
    </recommendedName>
</protein>
<dbReference type="Pfam" id="PF12022">
    <property type="entry name" value="COG2_C"/>
    <property type="match status" value="1"/>
</dbReference>
<dbReference type="InterPro" id="IPR009316">
    <property type="entry name" value="COG2"/>
</dbReference>
<dbReference type="GO" id="GO:0006891">
    <property type="term" value="P:intra-Golgi vesicle-mediated transport"/>
    <property type="evidence" value="ECO:0007669"/>
    <property type="project" value="TreeGrafter"/>
</dbReference>
<dbReference type="PANTHER" id="PTHR12961">
    <property type="entry name" value="CONSERVED OLIGOMERIC GOLGI COMPLEX COMPONENT 2"/>
    <property type="match status" value="1"/>
</dbReference>
<dbReference type="PANTHER" id="PTHR12961:SF0">
    <property type="entry name" value="CONSERVED OLIGOMERIC GOLGI COMPLEX SUBUNIT 2"/>
    <property type="match status" value="1"/>
</dbReference>
<evidence type="ECO:0000256" key="1">
    <source>
        <dbReference type="SAM" id="SignalP"/>
    </source>
</evidence>
<organism evidence="3 4">
    <name type="scientific">Strigamia maritima</name>
    <name type="common">European centipede</name>
    <name type="synonym">Geophilus maritimus</name>
    <dbReference type="NCBI Taxonomy" id="126957"/>
    <lineage>
        <taxon>Eukaryota</taxon>
        <taxon>Metazoa</taxon>
        <taxon>Ecdysozoa</taxon>
        <taxon>Arthropoda</taxon>
        <taxon>Myriapoda</taxon>
        <taxon>Chilopoda</taxon>
        <taxon>Pleurostigmophora</taxon>
        <taxon>Geophilomorpha</taxon>
        <taxon>Linotaeniidae</taxon>
        <taxon>Strigamia</taxon>
    </lineage>
</organism>
<accession>T1JGE2</accession>
<dbReference type="GO" id="GO:0007030">
    <property type="term" value="P:Golgi organization"/>
    <property type="evidence" value="ECO:0007669"/>
    <property type="project" value="InterPro"/>
</dbReference>
<dbReference type="EMBL" id="JH432201">
    <property type="status" value="NOT_ANNOTATED_CDS"/>
    <property type="molecule type" value="Genomic_DNA"/>
</dbReference>
<dbReference type="GO" id="GO:0017119">
    <property type="term" value="C:Golgi transport complex"/>
    <property type="evidence" value="ECO:0007669"/>
    <property type="project" value="TreeGrafter"/>
</dbReference>
<feature type="signal peptide" evidence="1">
    <location>
        <begin position="1"/>
        <end position="21"/>
    </location>
</feature>
<dbReference type="HOGENOM" id="CLU_1186326_0_0_1"/>
<dbReference type="InterPro" id="IPR024603">
    <property type="entry name" value="COG_complex_COG2_C"/>
</dbReference>
<evidence type="ECO:0000313" key="3">
    <source>
        <dbReference type="EnsemblMetazoa" id="SMAR012914-PA"/>
    </source>
</evidence>
<evidence type="ECO:0000313" key="4">
    <source>
        <dbReference type="Proteomes" id="UP000014500"/>
    </source>
</evidence>
<keyword evidence="4" id="KW-1185">Reference proteome</keyword>
<dbReference type="Proteomes" id="UP000014500">
    <property type="component" value="Unassembled WGS sequence"/>
</dbReference>
<keyword evidence="1" id="KW-0732">Signal</keyword>
<dbReference type="GO" id="GO:0015031">
    <property type="term" value="P:protein transport"/>
    <property type="evidence" value="ECO:0007669"/>
    <property type="project" value="InterPro"/>
</dbReference>
<feature type="domain" description="COG complex component COG2 C-terminal" evidence="2">
    <location>
        <begin position="3"/>
        <end position="196"/>
    </location>
</feature>
<dbReference type="GO" id="GO:0016020">
    <property type="term" value="C:membrane"/>
    <property type="evidence" value="ECO:0007669"/>
    <property type="project" value="InterPro"/>
</dbReference>